<keyword evidence="4" id="KW-1185">Reference proteome</keyword>
<sequence>MMIPILDRINELSRMQREGGLTEEERSEQASLRQEYLGYIRGQVKTMMRSVSVMDERGKDVTPLKLAAEKYAHNDQN</sequence>
<dbReference type="SUPFAM" id="SSF158221">
    <property type="entry name" value="YnzC-like"/>
    <property type="match status" value="1"/>
</dbReference>
<comment type="subcellular location">
    <subcellularLocation>
        <location evidence="2">Cytoplasm</location>
    </subcellularLocation>
</comment>
<accession>A0ABV5KLK1</accession>
<dbReference type="Gene3D" id="1.10.287.540">
    <property type="entry name" value="Helix hairpin bin"/>
    <property type="match status" value="1"/>
</dbReference>
<dbReference type="Pfam" id="PF05979">
    <property type="entry name" value="DUF896"/>
    <property type="match status" value="1"/>
</dbReference>
<proteinExistence type="inferred from homology"/>
<keyword evidence="1 2" id="KW-0963">Cytoplasm</keyword>
<dbReference type="PANTHER" id="PTHR37300">
    <property type="entry name" value="UPF0291 PROTEIN CBO2609/CLC_2481"/>
    <property type="match status" value="1"/>
</dbReference>
<dbReference type="Proteomes" id="UP001589747">
    <property type="component" value="Unassembled WGS sequence"/>
</dbReference>
<dbReference type="PANTHER" id="PTHR37300:SF2">
    <property type="entry name" value="UPF0291 PROTEIN BC_1827"/>
    <property type="match status" value="1"/>
</dbReference>
<dbReference type="HAMAP" id="MF_01103">
    <property type="entry name" value="UPF0291"/>
    <property type="match status" value="1"/>
</dbReference>
<dbReference type="RefSeq" id="WP_377493084.1">
    <property type="nucleotide sequence ID" value="NZ_JBHMDO010000017.1"/>
</dbReference>
<dbReference type="InterPro" id="IPR009242">
    <property type="entry name" value="DUF896"/>
</dbReference>
<comment type="similarity">
    <text evidence="2">Belongs to the UPF0291 family.</text>
</comment>
<dbReference type="EMBL" id="JBHMDO010000017">
    <property type="protein sequence ID" value="MFB9326106.1"/>
    <property type="molecule type" value="Genomic_DNA"/>
</dbReference>
<evidence type="ECO:0000313" key="3">
    <source>
        <dbReference type="EMBL" id="MFB9326106.1"/>
    </source>
</evidence>
<organism evidence="3 4">
    <name type="scientific">Paenibacillus aurantiacus</name>
    <dbReference type="NCBI Taxonomy" id="1936118"/>
    <lineage>
        <taxon>Bacteria</taxon>
        <taxon>Bacillati</taxon>
        <taxon>Bacillota</taxon>
        <taxon>Bacilli</taxon>
        <taxon>Bacillales</taxon>
        <taxon>Paenibacillaceae</taxon>
        <taxon>Paenibacillus</taxon>
    </lineage>
</organism>
<reference evidence="3 4" key="1">
    <citation type="submission" date="2024-09" db="EMBL/GenBank/DDBJ databases">
        <authorList>
            <person name="Sun Q."/>
            <person name="Mori K."/>
        </authorList>
    </citation>
    <scope>NUCLEOTIDE SEQUENCE [LARGE SCALE GENOMIC DNA]</scope>
    <source>
        <strain evidence="3 4">TISTR 2452</strain>
    </source>
</reference>
<gene>
    <name evidence="3" type="ORF">ACFFSY_09305</name>
</gene>
<evidence type="ECO:0000256" key="1">
    <source>
        <dbReference type="ARBA" id="ARBA00022490"/>
    </source>
</evidence>
<evidence type="ECO:0000313" key="4">
    <source>
        <dbReference type="Proteomes" id="UP001589747"/>
    </source>
</evidence>
<evidence type="ECO:0000256" key="2">
    <source>
        <dbReference type="HAMAP-Rule" id="MF_01103"/>
    </source>
</evidence>
<comment type="caution">
    <text evidence="3">The sequence shown here is derived from an EMBL/GenBank/DDBJ whole genome shotgun (WGS) entry which is preliminary data.</text>
</comment>
<name>A0ABV5KLK1_9BACL</name>
<protein>
    <recommendedName>
        <fullName evidence="2">UPF0291 protein ACFFSY_09305</fullName>
    </recommendedName>
</protein>